<name>A0A7R9HE89_TIMPO</name>
<dbReference type="AlphaFoldDB" id="A0A7R9HE89"/>
<gene>
    <name evidence="2" type="ORF">TPSB3V08_LOCUS12530</name>
</gene>
<sequence>MAKKTGVIKGGGVFNALIFIVVVTNVESFLQCRDTVTGYIVSWDATPYIVLNLIRMEESRKDDEHKNIEKENYGGRQEEREITTRKIHTRKSFPGLPPGSLACRRSLRRRRALLFFKRTRYENMWSSHYGNSFIELHMWEKRISSTS</sequence>
<feature type="transmembrane region" description="Helical" evidence="1">
    <location>
        <begin position="12"/>
        <end position="30"/>
    </location>
</feature>
<keyword evidence="1" id="KW-0472">Membrane</keyword>
<reference evidence="2" key="1">
    <citation type="submission" date="2020-11" db="EMBL/GenBank/DDBJ databases">
        <authorList>
            <person name="Tran Van P."/>
        </authorList>
    </citation>
    <scope>NUCLEOTIDE SEQUENCE</scope>
</reference>
<accession>A0A7R9HE89</accession>
<protein>
    <submittedName>
        <fullName evidence="2">Uncharacterized protein</fullName>
    </submittedName>
</protein>
<evidence type="ECO:0000256" key="1">
    <source>
        <dbReference type="SAM" id="Phobius"/>
    </source>
</evidence>
<organism evidence="2">
    <name type="scientific">Timema poppense</name>
    <name type="common">Walking stick</name>
    <dbReference type="NCBI Taxonomy" id="170557"/>
    <lineage>
        <taxon>Eukaryota</taxon>
        <taxon>Metazoa</taxon>
        <taxon>Ecdysozoa</taxon>
        <taxon>Arthropoda</taxon>
        <taxon>Hexapoda</taxon>
        <taxon>Insecta</taxon>
        <taxon>Pterygota</taxon>
        <taxon>Neoptera</taxon>
        <taxon>Polyneoptera</taxon>
        <taxon>Phasmatodea</taxon>
        <taxon>Timematodea</taxon>
        <taxon>Timematoidea</taxon>
        <taxon>Timematidae</taxon>
        <taxon>Timema</taxon>
    </lineage>
</organism>
<keyword evidence="1" id="KW-0812">Transmembrane</keyword>
<evidence type="ECO:0000313" key="2">
    <source>
        <dbReference type="EMBL" id="CAD7418660.1"/>
    </source>
</evidence>
<proteinExistence type="predicted"/>
<keyword evidence="1" id="KW-1133">Transmembrane helix</keyword>
<dbReference type="EMBL" id="OD017927">
    <property type="protein sequence ID" value="CAD7418660.1"/>
    <property type="molecule type" value="Genomic_DNA"/>
</dbReference>